<keyword evidence="5 7" id="KW-0482">Metalloprotease</keyword>
<dbReference type="SMART" id="SM00235">
    <property type="entry name" value="ZnMc"/>
    <property type="match status" value="1"/>
</dbReference>
<dbReference type="InterPro" id="IPR006026">
    <property type="entry name" value="Peptidase_Metallo"/>
</dbReference>
<evidence type="ECO:0000313" key="11">
    <source>
        <dbReference type="EMBL" id="KAI1706160.1"/>
    </source>
</evidence>
<dbReference type="AlphaFoldDB" id="A0AAD4QZR6"/>
<feature type="binding site" evidence="7">
    <location>
        <position position="376"/>
    </location>
    <ligand>
        <name>Zn(2+)</name>
        <dbReference type="ChEBI" id="CHEBI:29105"/>
        <note>catalytic</note>
    </ligand>
</feature>
<feature type="region of interest" description="Disordered" evidence="9">
    <location>
        <begin position="14"/>
        <end position="58"/>
    </location>
</feature>
<dbReference type="GO" id="GO:0004222">
    <property type="term" value="F:metalloendopeptidase activity"/>
    <property type="evidence" value="ECO:0007669"/>
    <property type="project" value="UniProtKB-UniRule"/>
</dbReference>
<dbReference type="Pfam" id="PF01400">
    <property type="entry name" value="Astacin"/>
    <property type="match status" value="1"/>
</dbReference>
<organism evidence="11 12">
    <name type="scientific">Ditylenchus destructor</name>
    <dbReference type="NCBI Taxonomy" id="166010"/>
    <lineage>
        <taxon>Eukaryota</taxon>
        <taxon>Metazoa</taxon>
        <taxon>Ecdysozoa</taxon>
        <taxon>Nematoda</taxon>
        <taxon>Chromadorea</taxon>
        <taxon>Rhabditida</taxon>
        <taxon>Tylenchina</taxon>
        <taxon>Tylenchomorpha</taxon>
        <taxon>Sphaerularioidea</taxon>
        <taxon>Anguinidae</taxon>
        <taxon>Anguininae</taxon>
        <taxon>Ditylenchus</taxon>
    </lineage>
</organism>
<dbReference type="PROSITE" id="PS51864">
    <property type="entry name" value="ASTACIN"/>
    <property type="match status" value="1"/>
</dbReference>
<name>A0AAD4QZR6_9BILA</name>
<feature type="domain" description="Peptidase M12A" evidence="10">
    <location>
        <begin position="261"/>
        <end position="488"/>
    </location>
</feature>
<dbReference type="Gene3D" id="3.40.390.10">
    <property type="entry name" value="Collagenase (Catalytic Domain)"/>
    <property type="match status" value="1"/>
</dbReference>
<evidence type="ECO:0000256" key="5">
    <source>
        <dbReference type="ARBA" id="ARBA00023049"/>
    </source>
</evidence>
<dbReference type="PANTHER" id="PTHR10127:SF780">
    <property type="entry name" value="METALLOENDOPEPTIDASE"/>
    <property type="match status" value="1"/>
</dbReference>
<evidence type="ECO:0000256" key="3">
    <source>
        <dbReference type="ARBA" id="ARBA00022801"/>
    </source>
</evidence>
<keyword evidence="6" id="KW-1015">Disulfide bond</keyword>
<keyword evidence="12" id="KW-1185">Reference proteome</keyword>
<evidence type="ECO:0000313" key="12">
    <source>
        <dbReference type="Proteomes" id="UP001201812"/>
    </source>
</evidence>
<reference evidence="11" key="1">
    <citation type="submission" date="2022-01" db="EMBL/GenBank/DDBJ databases">
        <title>Genome Sequence Resource for Two Populations of Ditylenchus destructor, the Migratory Endoparasitic Phytonematode.</title>
        <authorList>
            <person name="Zhang H."/>
            <person name="Lin R."/>
            <person name="Xie B."/>
        </authorList>
    </citation>
    <scope>NUCLEOTIDE SEQUENCE</scope>
    <source>
        <strain evidence="11">BazhouSP</strain>
    </source>
</reference>
<proteinExistence type="predicted"/>
<protein>
    <recommendedName>
        <fullName evidence="8">Metalloendopeptidase</fullName>
        <ecNumber evidence="8">3.4.24.-</ecNumber>
    </recommendedName>
</protein>
<comment type="caution">
    <text evidence="11">The sequence shown here is derived from an EMBL/GenBank/DDBJ whole genome shotgun (WGS) entry which is preliminary data.</text>
</comment>
<evidence type="ECO:0000256" key="8">
    <source>
        <dbReference type="RuleBase" id="RU361183"/>
    </source>
</evidence>
<dbReference type="PANTHER" id="PTHR10127">
    <property type="entry name" value="DISCOIDIN, CUB, EGF, LAMININ , AND ZINC METALLOPROTEASE DOMAIN CONTAINING"/>
    <property type="match status" value="1"/>
</dbReference>
<evidence type="ECO:0000256" key="6">
    <source>
        <dbReference type="ARBA" id="ARBA00023157"/>
    </source>
</evidence>
<dbReference type="InterPro" id="IPR001506">
    <property type="entry name" value="Peptidase_M12A"/>
</dbReference>
<feature type="chain" id="PRO_5041769344" description="Metalloendopeptidase" evidence="8">
    <location>
        <begin position="18"/>
        <end position="488"/>
    </location>
</feature>
<dbReference type="EC" id="3.4.24.-" evidence="8"/>
<keyword evidence="8" id="KW-0732">Signal</keyword>
<feature type="compositionally biased region" description="Low complexity" evidence="9">
    <location>
        <begin position="23"/>
        <end position="34"/>
    </location>
</feature>
<comment type="caution">
    <text evidence="7">Lacks conserved residue(s) required for the propagation of feature annotation.</text>
</comment>
<gene>
    <name evidence="11" type="ORF">DdX_13202</name>
</gene>
<dbReference type="PRINTS" id="PR00480">
    <property type="entry name" value="ASTACIN"/>
</dbReference>
<feature type="binding site" evidence="7">
    <location>
        <position position="380"/>
    </location>
    <ligand>
        <name>Zn(2+)</name>
        <dbReference type="ChEBI" id="CHEBI:29105"/>
        <note>catalytic</note>
    </ligand>
</feature>
<evidence type="ECO:0000256" key="2">
    <source>
        <dbReference type="ARBA" id="ARBA00022723"/>
    </source>
</evidence>
<keyword evidence="4 7" id="KW-0862">Zinc</keyword>
<keyword evidence="1 7" id="KW-0645">Protease</keyword>
<evidence type="ECO:0000256" key="4">
    <source>
        <dbReference type="ARBA" id="ARBA00022833"/>
    </source>
</evidence>
<evidence type="ECO:0000256" key="1">
    <source>
        <dbReference type="ARBA" id="ARBA00022670"/>
    </source>
</evidence>
<dbReference type="Proteomes" id="UP001201812">
    <property type="component" value="Unassembled WGS sequence"/>
</dbReference>
<dbReference type="EMBL" id="JAKKPZ010000050">
    <property type="protein sequence ID" value="KAI1706160.1"/>
    <property type="molecule type" value="Genomic_DNA"/>
</dbReference>
<keyword evidence="2 7" id="KW-0479">Metal-binding</keyword>
<dbReference type="SUPFAM" id="SSF55486">
    <property type="entry name" value="Metalloproteases ('zincins'), catalytic domain"/>
    <property type="match status" value="1"/>
</dbReference>
<dbReference type="GO" id="GO:0006508">
    <property type="term" value="P:proteolysis"/>
    <property type="evidence" value="ECO:0007669"/>
    <property type="project" value="UniProtKB-KW"/>
</dbReference>
<feature type="signal peptide" evidence="8">
    <location>
        <begin position="1"/>
        <end position="17"/>
    </location>
</feature>
<dbReference type="InterPro" id="IPR024079">
    <property type="entry name" value="MetalloPept_cat_dom_sf"/>
</dbReference>
<comment type="cofactor">
    <cofactor evidence="7 8">
        <name>Zn(2+)</name>
        <dbReference type="ChEBI" id="CHEBI:29105"/>
    </cofactor>
    <text evidence="7 8">Binds 1 zinc ion per subunit.</text>
</comment>
<evidence type="ECO:0000259" key="10">
    <source>
        <dbReference type="PROSITE" id="PS51864"/>
    </source>
</evidence>
<evidence type="ECO:0000256" key="7">
    <source>
        <dbReference type="PROSITE-ProRule" id="PRU01211"/>
    </source>
</evidence>
<dbReference type="GO" id="GO:0008270">
    <property type="term" value="F:zinc ion binding"/>
    <property type="evidence" value="ECO:0007669"/>
    <property type="project" value="UniProtKB-UniRule"/>
</dbReference>
<accession>A0AAD4QZR6</accession>
<evidence type="ECO:0000256" key="9">
    <source>
        <dbReference type="SAM" id="MobiDB-lite"/>
    </source>
</evidence>
<feature type="active site" evidence="7">
    <location>
        <position position="377"/>
    </location>
</feature>
<feature type="binding site" evidence="7">
    <location>
        <position position="386"/>
    </location>
    <ligand>
        <name>Zn(2+)</name>
        <dbReference type="ChEBI" id="CHEBI:29105"/>
        <note>catalytic</note>
    </ligand>
</feature>
<sequence length="488" mass="55803">MLLLWMIAIVCSKPTDTKEKKTSSSTKKNKTSSSTKEKKPSTSTSTKETKSTRTKEKKPKRIGFLTALALSSGIGPELALNYGPKAYKAMKKRYESGKAHLRVMGKDGKIRDAKDGEAVRVDLTKLETYAIIDKKGKEAIVAHPNLLAYDPPDSKDGKGSTVIVEHMAPRWNQGVQQWDQNGYGYTATTYDHQQTQQPYTTYGYAQDQMGNTYTDTYTENTYYPQGIYTQEGAYGTYEEHGTYTDLPEHTPYYPEQGPPKNEIPRSTTITEITLWPGFWEKLPDGSLMEAYHIPYAFAPDSTFSLNDVNKIRMAMDKFAQMTCVRFTPTWYEGQHHIVFNNKKGEGCCSYAGVVTDYGNQSFNLEDWCMEESIIIHELMHAAGLHHTQQRADRDRYVNVHWDYIGDTYKTAYQRFTNYQPPVPYDIRSVMHYMSNQNEEFSSMTDHTNHPEFNDSLRMYPNPVRGSELSFEFTRQVLSIDTLLTANEC</sequence>
<keyword evidence="3 7" id="KW-0378">Hydrolase</keyword>